<keyword evidence="1" id="KW-0472">Membrane</keyword>
<dbReference type="InterPro" id="IPR000700">
    <property type="entry name" value="PAS-assoc_C"/>
</dbReference>
<dbReference type="InterPro" id="IPR043128">
    <property type="entry name" value="Rev_trsase/Diguanyl_cyclase"/>
</dbReference>
<dbReference type="CDD" id="cd01949">
    <property type="entry name" value="GGDEF"/>
    <property type="match status" value="1"/>
</dbReference>
<dbReference type="InterPro" id="IPR000160">
    <property type="entry name" value="GGDEF_dom"/>
</dbReference>
<dbReference type="InterPro" id="IPR001633">
    <property type="entry name" value="EAL_dom"/>
</dbReference>
<dbReference type="PROSITE" id="PS50887">
    <property type="entry name" value="GGDEF"/>
    <property type="match status" value="1"/>
</dbReference>
<dbReference type="InterPro" id="IPR013767">
    <property type="entry name" value="PAS_fold"/>
</dbReference>
<dbReference type="InterPro" id="IPR000014">
    <property type="entry name" value="PAS"/>
</dbReference>
<dbReference type="SUPFAM" id="SSF141868">
    <property type="entry name" value="EAL domain-like"/>
    <property type="match status" value="1"/>
</dbReference>
<evidence type="ECO:0000259" key="3">
    <source>
        <dbReference type="PROSITE" id="PS50113"/>
    </source>
</evidence>
<feature type="domain" description="PAC" evidence="3">
    <location>
        <begin position="303"/>
        <end position="354"/>
    </location>
</feature>
<dbReference type="RefSeq" id="WP_311556429.1">
    <property type="nucleotide sequence ID" value="NZ_JAVREJ010000007.1"/>
</dbReference>
<sequence length="790" mass="85957">MTGGASRWERWARPRVLVAAVLVVLVMTVGLIGLYSVLLDRMSSQVEDAQSRSANLSNADREVLVLLQAVTQLGPDSDPDEIDLHRGVAGRQIVVSIASFEPGDPQVRELQDVRSELAAFPWDRLVESRGRDVALRREAIDLVARSEERVNLLRSEQEKQFYAVTAESLTANQHGQLTLTALVTLVLGLGIAGITVVLRRSRSDVEQAFAALKGEVDERRVAEEALRASEGRFRSLVQRASDLTIVTDDHGVVTYVSPAVEALVGYRPEDFLELPLLVHVEPEERADVATAITLLTDRPGLVRTIELRLCTADGRTRSVEAVCQNLIDDPDVRGLVWNGRDVTERKALESELNHRAHHDPLTGLPNRALLLQRLAETLVSPRSARRRLSVVVLDLDGFKNVNDTLGHGAGDELLQEAARRLLGCVREGDIAARLGGDEFAVMICSVEPDDALQIAGRVVDVLHEPFTVAGHHLTVGASVGIAHGNGPGSAEALLLDADIAMYVAKRTGKGRLEVFEPEMRVKASHRTRLQQELARAVERGEIEVAYQPVIDLCTRRPSMVEALARWRRPGQPAVPADVFIALAEESGAINKIGLEVLRRACHAAERWREQPGNHDLGIAVNVSVHQVLAGHLADHVVEVLRETGLPPARLTLEITESAALGDSARVAAEFARLQAMGVCIAVDDFGAGYSSLGLLMSLDVDALKIDRSLLDFDTTRRGSLVMAIAELGHTLGLKVVAEGVETAQHLQRAREASCDAVQGFFLSRPLEEGAVEDFLTGWTTARMADPVGHV</sequence>
<dbReference type="SMART" id="SM00091">
    <property type="entry name" value="PAS"/>
    <property type="match status" value="1"/>
</dbReference>
<dbReference type="Pfam" id="PF00990">
    <property type="entry name" value="GGDEF"/>
    <property type="match status" value="1"/>
</dbReference>
<comment type="caution">
    <text evidence="6">The sequence shown here is derived from an EMBL/GenBank/DDBJ whole genome shotgun (WGS) entry which is preliminary data.</text>
</comment>
<evidence type="ECO:0000313" key="7">
    <source>
        <dbReference type="Proteomes" id="UP001183202"/>
    </source>
</evidence>
<dbReference type="PANTHER" id="PTHR44757:SF2">
    <property type="entry name" value="BIOFILM ARCHITECTURE MAINTENANCE PROTEIN MBAA"/>
    <property type="match status" value="1"/>
</dbReference>
<name>A0ABU2N9I3_9PSEU</name>
<proteinExistence type="predicted"/>
<dbReference type="SUPFAM" id="SSF55073">
    <property type="entry name" value="Nucleotide cyclase"/>
    <property type="match status" value="1"/>
</dbReference>
<dbReference type="CDD" id="cd00130">
    <property type="entry name" value="PAS"/>
    <property type="match status" value="1"/>
</dbReference>
<dbReference type="InterPro" id="IPR035919">
    <property type="entry name" value="EAL_sf"/>
</dbReference>
<dbReference type="Gene3D" id="3.20.20.450">
    <property type="entry name" value="EAL domain"/>
    <property type="match status" value="1"/>
</dbReference>
<dbReference type="Pfam" id="PF00989">
    <property type="entry name" value="PAS"/>
    <property type="match status" value="1"/>
</dbReference>
<feature type="domain" description="PAS" evidence="2">
    <location>
        <begin position="229"/>
        <end position="299"/>
    </location>
</feature>
<dbReference type="InterPro" id="IPR029787">
    <property type="entry name" value="Nucleotide_cyclase"/>
</dbReference>
<evidence type="ECO:0000256" key="1">
    <source>
        <dbReference type="SAM" id="Phobius"/>
    </source>
</evidence>
<dbReference type="PROSITE" id="PS50113">
    <property type="entry name" value="PAC"/>
    <property type="match status" value="1"/>
</dbReference>
<dbReference type="SMART" id="SM00052">
    <property type="entry name" value="EAL"/>
    <property type="match status" value="1"/>
</dbReference>
<organism evidence="6 7">
    <name type="scientific">Pseudonocardia charpentierae</name>
    <dbReference type="NCBI Taxonomy" id="3075545"/>
    <lineage>
        <taxon>Bacteria</taxon>
        <taxon>Bacillati</taxon>
        <taxon>Actinomycetota</taxon>
        <taxon>Actinomycetes</taxon>
        <taxon>Pseudonocardiales</taxon>
        <taxon>Pseudonocardiaceae</taxon>
        <taxon>Pseudonocardia</taxon>
    </lineage>
</organism>
<evidence type="ECO:0000259" key="5">
    <source>
        <dbReference type="PROSITE" id="PS50887"/>
    </source>
</evidence>
<dbReference type="PROSITE" id="PS50883">
    <property type="entry name" value="EAL"/>
    <property type="match status" value="1"/>
</dbReference>
<dbReference type="Pfam" id="PF00563">
    <property type="entry name" value="EAL"/>
    <property type="match status" value="1"/>
</dbReference>
<dbReference type="Gene3D" id="3.30.70.270">
    <property type="match status" value="1"/>
</dbReference>
<dbReference type="Gene3D" id="3.30.450.20">
    <property type="entry name" value="PAS domain"/>
    <property type="match status" value="1"/>
</dbReference>
<keyword evidence="1" id="KW-1133">Transmembrane helix</keyword>
<dbReference type="SMART" id="SM00267">
    <property type="entry name" value="GGDEF"/>
    <property type="match status" value="1"/>
</dbReference>
<keyword evidence="1" id="KW-0812">Transmembrane</keyword>
<keyword evidence="7" id="KW-1185">Reference proteome</keyword>
<dbReference type="CDD" id="cd01948">
    <property type="entry name" value="EAL"/>
    <property type="match status" value="1"/>
</dbReference>
<protein>
    <submittedName>
        <fullName evidence="6">EAL domain-containing protein</fullName>
    </submittedName>
</protein>
<evidence type="ECO:0000259" key="4">
    <source>
        <dbReference type="PROSITE" id="PS50883"/>
    </source>
</evidence>
<dbReference type="InterPro" id="IPR052155">
    <property type="entry name" value="Biofilm_reg_signaling"/>
</dbReference>
<dbReference type="PROSITE" id="PS50112">
    <property type="entry name" value="PAS"/>
    <property type="match status" value="1"/>
</dbReference>
<dbReference type="InterPro" id="IPR035965">
    <property type="entry name" value="PAS-like_dom_sf"/>
</dbReference>
<feature type="domain" description="EAL" evidence="4">
    <location>
        <begin position="526"/>
        <end position="779"/>
    </location>
</feature>
<evidence type="ECO:0000259" key="2">
    <source>
        <dbReference type="PROSITE" id="PS50112"/>
    </source>
</evidence>
<feature type="domain" description="GGDEF" evidence="5">
    <location>
        <begin position="386"/>
        <end position="517"/>
    </location>
</feature>
<dbReference type="Proteomes" id="UP001183202">
    <property type="component" value="Unassembled WGS sequence"/>
</dbReference>
<accession>A0ABU2N9I3</accession>
<evidence type="ECO:0000313" key="6">
    <source>
        <dbReference type="EMBL" id="MDT0350395.1"/>
    </source>
</evidence>
<gene>
    <name evidence="6" type="ORF">RM445_12755</name>
</gene>
<dbReference type="EMBL" id="JAVREJ010000007">
    <property type="protein sequence ID" value="MDT0350395.1"/>
    <property type="molecule type" value="Genomic_DNA"/>
</dbReference>
<dbReference type="PANTHER" id="PTHR44757">
    <property type="entry name" value="DIGUANYLATE CYCLASE DGCP"/>
    <property type="match status" value="1"/>
</dbReference>
<dbReference type="NCBIfam" id="TIGR00229">
    <property type="entry name" value="sensory_box"/>
    <property type="match status" value="1"/>
</dbReference>
<dbReference type="NCBIfam" id="TIGR00254">
    <property type="entry name" value="GGDEF"/>
    <property type="match status" value="1"/>
</dbReference>
<feature type="transmembrane region" description="Helical" evidence="1">
    <location>
        <begin position="16"/>
        <end position="38"/>
    </location>
</feature>
<dbReference type="SUPFAM" id="SSF55785">
    <property type="entry name" value="PYP-like sensor domain (PAS domain)"/>
    <property type="match status" value="1"/>
</dbReference>
<reference evidence="7" key="1">
    <citation type="submission" date="2023-07" db="EMBL/GenBank/DDBJ databases">
        <title>30 novel species of actinomycetes from the DSMZ collection.</title>
        <authorList>
            <person name="Nouioui I."/>
        </authorList>
    </citation>
    <scope>NUCLEOTIDE SEQUENCE [LARGE SCALE GENOMIC DNA]</scope>
    <source>
        <strain evidence="7">DSM 45834</strain>
    </source>
</reference>